<dbReference type="AlphaFoldDB" id="A0A8C2X081"/>
<feature type="transmembrane region" description="Helical" evidence="1">
    <location>
        <begin position="141"/>
        <end position="161"/>
    </location>
</feature>
<dbReference type="GeneTree" id="ENSGT00390000001491"/>
<sequence>YFVLSLLQTFWGQKEIPLGAVSSAVKSTLDVVLYWPQWLIIILLEAVWLCTTFLMPVPNCPTGYLGAGGIGDDGLYANCTGGAAGYIDSWMFGDNMYRYPSCKEMYRTTQPFDPEGVLGTINSIVMGFLGMQFQMYFSLSLSYVTCMGCSSFLLLGGMYFVIDMKGWWGGQPFIYPGMNSIFVYVGHSLLGFYFPFSWEMRFQHSHWEWLFQSLWATALWVLIAYLLYRKKFFLKI</sequence>
<dbReference type="Ensembl" id="ENSCLMT00005012458.1">
    <property type="protein sequence ID" value="ENSCLMP00005011584.1"/>
    <property type="gene ID" value="ENSCLMG00005006250.1"/>
</dbReference>
<reference evidence="2" key="1">
    <citation type="submission" date="2025-08" db="UniProtKB">
        <authorList>
            <consortium name="Ensembl"/>
        </authorList>
    </citation>
    <scope>IDENTIFICATION</scope>
</reference>
<evidence type="ECO:0000313" key="2">
    <source>
        <dbReference type="Ensembl" id="ENSCLMP00005011584.1"/>
    </source>
</evidence>
<protein>
    <submittedName>
        <fullName evidence="2">Si:dkey-192p21.6</fullName>
    </submittedName>
</protein>
<keyword evidence="1" id="KW-1133">Transmembrane helix</keyword>
<accession>A0A8C2X081</accession>
<reference evidence="2" key="2">
    <citation type="submission" date="2025-09" db="UniProtKB">
        <authorList>
            <consortium name="Ensembl"/>
        </authorList>
    </citation>
    <scope>IDENTIFICATION</scope>
</reference>
<proteinExistence type="predicted"/>
<feature type="transmembrane region" description="Helical" evidence="1">
    <location>
        <begin position="35"/>
        <end position="55"/>
    </location>
</feature>
<evidence type="ECO:0000313" key="3">
    <source>
        <dbReference type="Proteomes" id="UP000694565"/>
    </source>
</evidence>
<dbReference type="PANTHER" id="PTHR31061">
    <property type="entry name" value="LD22376P"/>
    <property type="match status" value="1"/>
</dbReference>
<feature type="transmembrane region" description="Helical" evidence="1">
    <location>
        <begin position="173"/>
        <end position="194"/>
    </location>
</feature>
<feature type="transmembrane region" description="Helical" evidence="1">
    <location>
        <begin position="209"/>
        <end position="228"/>
    </location>
</feature>
<keyword evidence="1" id="KW-0812">Transmembrane</keyword>
<evidence type="ECO:0000256" key="1">
    <source>
        <dbReference type="SAM" id="Phobius"/>
    </source>
</evidence>
<keyword evidence="3" id="KW-1185">Reference proteome</keyword>
<dbReference type="Proteomes" id="UP000694565">
    <property type="component" value="Unplaced"/>
</dbReference>
<dbReference type="PANTHER" id="PTHR31061:SF34">
    <property type="entry name" value="HEPARAN-ALPHA-GLUCOSAMINIDE N-ACETYLTRANSFERASE"/>
    <property type="match status" value="1"/>
</dbReference>
<keyword evidence="1" id="KW-0472">Membrane</keyword>
<organism evidence="2 3">
    <name type="scientific">Cyclopterus lumpus</name>
    <name type="common">Lumpsucker</name>
    <dbReference type="NCBI Taxonomy" id="8103"/>
    <lineage>
        <taxon>Eukaryota</taxon>
        <taxon>Metazoa</taxon>
        <taxon>Chordata</taxon>
        <taxon>Craniata</taxon>
        <taxon>Vertebrata</taxon>
        <taxon>Euteleostomi</taxon>
        <taxon>Actinopterygii</taxon>
        <taxon>Neopterygii</taxon>
        <taxon>Teleostei</taxon>
        <taxon>Neoteleostei</taxon>
        <taxon>Acanthomorphata</taxon>
        <taxon>Eupercaria</taxon>
        <taxon>Perciformes</taxon>
        <taxon>Cottioidei</taxon>
        <taxon>Cottales</taxon>
        <taxon>Cyclopteridae</taxon>
        <taxon>Cyclopterus</taxon>
    </lineage>
</organism>
<name>A0A8C2X081_CYCLU</name>